<dbReference type="EMBL" id="FNVK01000012">
    <property type="protein sequence ID" value="SEF85868.1"/>
    <property type="molecule type" value="Genomic_DNA"/>
</dbReference>
<accession>A0A1H5VGC5</accession>
<evidence type="ECO:0000313" key="1">
    <source>
        <dbReference type="EMBL" id="SEF85868.1"/>
    </source>
</evidence>
<dbReference type="Proteomes" id="UP000236751">
    <property type="component" value="Unassembled WGS sequence"/>
</dbReference>
<protein>
    <submittedName>
        <fullName evidence="1">Uncharacterized protein</fullName>
    </submittedName>
</protein>
<dbReference type="AlphaFoldDB" id="A0A1H5VGC5"/>
<sequence>MIELIEFLKPALFGAPLMTVLYGIMQIWEEAPDQSTE</sequence>
<proteinExistence type="predicted"/>
<reference evidence="1 2" key="1">
    <citation type="submission" date="2016-10" db="EMBL/GenBank/DDBJ databases">
        <authorList>
            <person name="de Groot N.N."/>
        </authorList>
    </citation>
    <scope>NUCLEOTIDE SEQUENCE [LARGE SCALE GENOMIC DNA]</scope>
    <source>
        <strain evidence="1 2">Nl13</strain>
    </source>
</reference>
<evidence type="ECO:0000313" key="2">
    <source>
        <dbReference type="Proteomes" id="UP000236751"/>
    </source>
</evidence>
<organism evidence="1 2">
    <name type="scientific">Nitrosospira multiformis (strain ATCC 25196 / NCIMB 11849 / C 71)</name>
    <dbReference type="NCBI Taxonomy" id="323848"/>
    <lineage>
        <taxon>Bacteria</taxon>
        <taxon>Pseudomonadati</taxon>
        <taxon>Pseudomonadota</taxon>
        <taxon>Betaproteobacteria</taxon>
        <taxon>Nitrosomonadales</taxon>
        <taxon>Nitrosomonadaceae</taxon>
        <taxon>Nitrosospira</taxon>
    </lineage>
</organism>
<gene>
    <name evidence="1" type="ORF">SAMN05216403_1127</name>
</gene>
<name>A0A1H5VGC5_NITMU</name>